<dbReference type="GO" id="GO:0001193">
    <property type="term" value="P:maintenance of transcriptional fidelity during transcription elongation by RNA polymerase II"/>
    <property type="evidence" value="ECO:0007669"/>
    <property type="project" value="TreeGrafter"/>
</dbReference>
<dbReference type="PANTHER" id="PTHR11239:SF1">
    <property type="entry name" value="DNA-DIRECTED RNA POLYMERASE II SUBUNIT RPB9"/>
    <property type="match status" value="1"/>
</dbReference>
<organism evidence="2 3">
    <name type="scientific">Trypanosoma cruzi</name>
    <dbReference type="NCBI Taxonomy" id="5693"/>
    <lineage>
        <taxon>Eukaryota</taxon>
        <taxon>Discoba</taxon>
        <taxon>Euglenozoa</taxon>
        <taxon>Kinetoplastea</taxon>
        <taxon>Metakinetoplastina</taxon>
        <taxon>Trypanosomatida</taxon>
        <taxon>Trypanosomatidae</taxon>
        <taxon>Trypanosoma</taxon>
        <taxon>Schizotrypanum</taxon>
    </lineage>
</organism>
<dbReference type="VEuPathDB" id="TriTrypDB:BCY84_12880"/>
<proteinExistence type="predicted"/>
<gene>
    <name evidence="2" type="ORF">ECC02_002836</name>
</gene>
<evidence type="ECO:0000313" key="3">
    <source>
        <dbReference type="Proteomes" id="UP000583944"/>
    </source>
</evidence>
<dbReference type="GO" id="GO:0003899">
    <property type="term" value="F:DNA-directed RNA polymerase activity"/>
    <property type="evidence" value="ECO:0007669"/>
    <property type="project" value="InterPro"/>
</dbReference>
<dbReference type="InterPro" id="IPR012164">
    <property type="entry name" value="Rpa12/Rpb9/Rpc10/TFS"/>
</dbReference>
<sequence length="250" mass="29611">MCEFVERWRLLRGFYPICTLFFFFFFFFFLILAFHIYIYIYIYASFPRILGLPFGKTLQNEMSLRLLFASIVVVVFSLGSLQNSRREWNNGCNLLPHFTFCLFVASYREKGKSTRQNMQLSLTHLDDAPMLFCERCNNLLYPENDPLDRQMRWRCNYCRTTEVHDENKLVYILNLKLKTGTTEELELLAEFANDPTAQRDPTKRCRRCGENDVTCFVNPLGQPHEDMTLYFACANPKCRHVWKSGESQEQ</sequence>
<feature type="transmembrane region" description="Helical" evidence="1">
    <location>
        <begin position="62"/>
        <end position="81"/>
    </location>
</feature>
<dbReference type="FunFam" id="2.20.25.10:FF:000040">
    <property type="entry name" value="Putative DNA-direcetd RNA polymerase II, subunit 9"/>
    <property type="match status" value="1"/>
</dbReference>
<dbReference type="GO" id="GO:0006367">
    <property type="term" value="P:transcription initiation at RNA polymerase II promoter"/>
    <property type="evidence" value="ECO:0007669"/>
    <property type="project" value="TreeGrafter"/>
</dbReference>
<evidence type="ECO:0008006" key="4">
    <source>
        <dbReference type="Google" id="ProtNLM"/>
    </source>
</evidence>
<reference evidence="2 3" key="1">
    <citation type="journal article" date="2019" name="Genome Biol. Evol.">
        <title>Nanopore Sequencing Significantly Improves Genome Assembly of the Protozoan Parasite Trypanosoma cruzi.</title>
        <authorList>
            <person name="Diaz-Viraque F."/>
            <person name="Pita S."/>
            <person name="Greif G."/>
            <person name="de Souza R.C.M."/>
            <person name="Iraola G."/>
            <person name="Robello C."/>
        </authorList>
    </citation>
    <scope>NUCLEOTIDE SEQUENCE [LARGE SCALE GENOMIC DNA]</scope>
    <source>
        <strain evidence="2 3">Berenice</strain>
    </source>
</reference>
<feature type="transmembrane region" description="Helical" evidence="1">
    <location>
        <begin position="20"/>
        <end position="42"/>
    </location>
</feature>
<dbReference type="Proteomes" id="UP000583944">
    <property type="component" value="Unassembled WGS sequence"/>
</dbReference>
<protein>
    <recommendedName>
        <fullName evidence="4">DNA-direcetd RNA polymerase II, subunit 9</fullName>
    </recommendedName>
</protein>
<keyword evidence="1" id="KW-1133">Transmembrane helix</keyword>
<dbReference type="Gene3D" id="2.20.25.10">
    <property type="match status" value="2"/>
</dbReference>
<evidence type="ECO:0000313" key="2">
    <source>
        <dbReference type="EMBL" id="KAF5223941.1"/>
    </source>
</evidence>
<keyword evidence="1" id="KW-0812">Transmembrane</keyword>
<accession>A0A7J6YB11</accession>
<dbReference type="PANTHER" id="PTHR11239">
    <property type="entry name" value="DNA-DIRECTED RNA POLYMERASE"/>
    <property type="match status" value="1"/>
</dbReference>
<keyword evidence="1" id="KW-0472">Membrane</keyword>
<dbReference type="EMBL" id="JABDHM010000015">
    <property type="protein sequence ID" value="KAF5223941.1"/>
    <property type="molecule type" value="Genomic_DNA"/>
</dbReference>
<dbReference type="VEuPathDB" id="TriTrypDB:ECC02_002836"/>
<name>A0A7J6YB11_TRYCR</name>
<comment type="caution">
    <text evidence="2">The sequence shown here is derived from an EMBL/GenBank/DDBJ whole genome shotgun (WGS) entry which is preliminary data.</text>
</comment>
<evidence type="ECO:0000256" key="1">
    <source>
        <dbReference type="SAM" id="Phobius"/>
    </source>
</evidence>
<dbReference type="AlphaFoldDB" id="A0A7J6YB11"/>
<dbReference type="SUPFAM" id="SSF57783">
    <property type="entry name" value="Zinc beta-ribbon"/>
    <property type="match status" value="2"/>
</dbReference>
<dbReference type="GO" id="GO:0005665">
    <property type="term" value="C:RNA polymerase II, core complex"/>
    <property type="evidence" value="ECO:0007669"/>
    <property type="project" value="TreeGrafter"/>
</dbReference>
<dbReference type="GO" id="GO:0006283">
    <property type="term" value="P:transcription-coupled nucleotide-excision repair"/>
    <property type="evidence" value="ECO:0007669"/>
    <property type="project" value="TreeGrafter"/>
</dbReference>